<dbReference type="GO" id="GO:0103068">
    <property type="term" value="F:leukotriene C4 gamma-glutamyl transferase activity"/>
    <property type="evidence" value="ECO:0007669"/>
    <property type="project" value="UniProtKB-EC"/>
</dbReference>
<organism evidence="3 4">
    <name type="scientific">Ziziphus jujuba var. spinosa</name>
    <dbReference type="NCBI Taxonomy" id="714518"/>
    <lineage>
        <taxon>Eukaryota</taxon>
        <taxon>Viridiplantae</taxon>
        <taxon>Streptophyta</taxon>
        <taxon>Embryophyta</taxon>
        <taxon>Tracheophyta</taxon>
        <taxon>Spermatophyta</taxon>
        <taxon>Magnoliopsida</taxon>
        <taxon>eudicotyledons</taxon>
        <taxon>Gunneridae</taxon>
        <taxon>Pentapetalae</taxon>
        <taxon>rosids</taxon>
        <taxon>fabids</taxon>
        <taxon>Rosales</taxon>
        <taxon>Rhamnaceae</taxon>
        <taxon>Paliureae</taxon>
        <taxon>Ziziphus</taxon>
    </lineage>
</organism>
<name>A0A978UDX1_ZIZJJ</name>
<dbReference type="EC" id="2.3.2.2" evidence="2"/>
<dbReference type="PANTHER" id="PTHR11686">
    <property type="entry name" value="GAMMA GLUTAMYL TRANSPEPTIDASE"/>
    <property type="match status" value="1"/>
</dbReference>
<comment type="function">
    <text evidence="2">Cleaves the gamma-glutamyl peptide bond of glutathione and glutathione conjugates.</text>
</comment>
<dbReference type="FunFam" id="1.10.246.130:FF:000001">
    <property type="entry name" value="Gamma-glutamyltransferase 5 isoform 1"/>
    <property type="match status" value="1"/>
</dbReference>
<dbReference type="EC" id="3.4.19.13" evidence="2"/>
<keyword evidence="2" id="KW-0378">Hydrolase</keyword>
<protein>
    <recommendedName>
        <fullName evidence="2">Glutathione hydrolase</fullName>
        <ecNumber evidence="2">2.3.2.2</ecNumber>
        <ecNumber evidence="2">3.4.19.13</ecNumber>
    </recommendedName>
    <alternativeName>
        <fullName evidence="2">Gamma-glutamyltransferase</fullName>
    </alternativeName>
    <alternativeName>
        <fullName evidence="2">Gamma-glutamyltranspeptidase</fullName>
    </alternativeName>
</protein>
<comment type="catalytic activity">
    <reaction evidence="2">
        <text>glutathione + H2O = L-cysteinylglycine + L-glutamate</text>
        <dbReference type="Rhea" id="RHEA:28807"/>
        <dbReference type="ChEBI" id="CHEBI:15377"/>
        <dbReference type="ChEBI" id="CHEBI:29985"/>
        <dbReference type="ChEBI" id="CHEBI:57925"/>
        <dbReference type="ChEBI" id="CHEBI:61694"/>
        <dbReference type="EC" id="3.4.19.13"/>
    </reaction>
</comment>
<dbReference type="Pfam" id="PF01019">
    <property type="entry name" value="G_glu_transpept"/>
    <property type="match status" value="2"/>
</dbReference>
<comment type="catalytic activity">
    <reaction evidence="2">
        <text>an S-substituted glutathione + H2O = an S-substituted L-cysteinylglycine + L-glutamate</text>
        <dbReference type="Rhea" id="RHEA:59468"/>
        <dbReference type="ChEBI" id="CHEBI:15377"/>
        <dbReference type="ChEBI" id="CHEBI:29985"/>
        <dbReference type="ChEBI" id="CHEBI:90779"/>
        <dbReference type="ChEBI" id="CHEBI:143103"/>
        <dbReference type="EC" id="3.4.19.13"/>
    </reaction>
</comment>
<evidence type="ECO:0000256" key="1">
    <source>
        <dbReference type="PIRSR" id="PIRSR600101-2"/>
    </source>
</evidence>
<dbReference type="Gene3D" id="3.60.20.40">
    <property type="match status" value="1"/>
</dbReference>
<comment type="catalytic activity">
    <reaction evidence="2">
        <text>an N-terminal (5-L-glutamyl)-[peptide] + an alpha-amino acid = 5-L-glutamyl amino acid + an N-terminal L-alpha-aminoacyl-[peptide]</text>
        <dbReference type="Rhea" id="RHEA:23904"/>
        <dbReference type="Rhea" id="RHEA-COMP:9780"/>
        <dbReference type="Rhea" id="RHEA-COMP:9795"/>
        <dbReference type="ChEBI" id="CHEBI:77644"/>
        <dbReference type="ChEBI" id="CHEBI:78597"/>
        <dbReference type="ChEBI" id="CHEBI:78599"/>
        <dbReference type="ChEBI" id="CHEBI:78608"/>
        <dbReference type="EC" id="2.3.2.2"/>
    </reaction>
</comment>
<dbReference type="EMBL" id="JAEACU010000012">
    <property type="protein sequence ID" value="KAH7512964.1"/>
    <property type="molecule type" value="Genomic_DNA"/>
</dbReference>
<keyword evidence="2" id="KW-0012">Acyltransferase</keyword>
<dbReference type="InterPro" id="IPR043137">
    <property type="entry name" value="GGT_ssub_C"/>
</dbReference>
<dbReference type="GO" id="GO:0006751">
    <property type="term" value="P:glutathione catabolic process"/>
    <property type="evidence" value="ECO:0007669"/>
    <property type="project" value="UniProtKB-UniRule"/>
</dbReference>
<comment type="caution">
    <text evidence="3">The sequence shown here is derived from an EMBL/GenBank/DDBJ whole genome shotgun (WGS) entry which is preliminary data.</text>
</comment>
<dbReference type="InterPro" id="IPR000101">
    <property type="entry name" value="GGT_peptidase"/>
</dbReference>
<gene>
    <name evidence="3" type="ORF">FEM48_Zijuj12G0146200</name>
</gene>
<dbReference type="GO" id="GO:0036374">
    <property type="term" value="F:glutathione hydrolase activity"/>
    <property type="evidence" value="ECO:0007669"/>
    <property type="project" value="UniProtKB-UniRule"/>
</dbReference>
<dbReference type="Proteomes" id="UP000813462">
    <property type="component" value="Unassembled WGS sequence"/>
</dbReference>
<dbReference type="PRINTS" id="PR01210">
    <property type="entry name" value="GGTRANSPTASE"/>
</dbReference>
<reference evidence="3" key="1">
    <citation type="journal article" date="2021" name="Front. Plant Sci.">
        <title>Chromosome-Scale Genome Assembly for Chinese Sour Jujube and Insights Into Its Genome Evolution and Domestication Signature.</title>
        <authorList>
            <person name="Shen L.-Y."/>
            <person name="Luo H."/>
            <person name="Wang X.-L."/>
            <person name="Wang X.-M."/>
            <person name="Qiu X.-J."/>
            <person name="Liu H."/>
            <person name="Zhou S.-S."/>
            <person name="Jia K.-H."/>
            <person name="Nie S."/>
            <person name="Bao Y.-T."/>
            <person name="Zhang R.-G."/>
            <person name="Yun Q.-Z."/>
            <person name="Chai Y.-H."/>
            <person name="Lu J.-Y."/>
            <person name="Li Y."/>
            <person name="Zhao S.-W."/>
            <person name="Mao J.-F."/>
            <person name="Jia S.-G."/>
            <person name="Mao Y.-M."/>
        </authorList>
    </citation>
    <scope>NUCLEOTIDE SEQUENCE</scope>
    <source>
        <strain evidence="3">AT0</strain>
        <tissue evidence="3">Leaf</tissue>
    </source>
</reference>
<feature type="binding site" evidence="1">
    <location>
        <position position="419"/>
    </location>
    <ligand>
        <name>L-glutamate</name>
        <dbReference type="ChEBI" id="CHEBI:29985"/>
    </ligand>
</feature>
<feature type="binding site" evidence="1">
    <location>
        <position position="91"/>
    </location>
    <ligand>
        <name>L-glutamate</name>
        <dbReference type="ChEBI" id="CHEBI:29985"/>
    </ligand>
</feature>
<feature type="binding site" evidence="1">
    <location>
        <position position="468"/>
    </location>
    <ligand>
        <name>L-glutamate</name>
        <dbReference type="ChEBI" id="CHEBI:29985"/>
    </ligand>
</feature>
<dbReference type="AlphaFoldDB" id="A0A978UDX1"/>
<dbReference type="InterPro" id="IPR029055">
    <property type="entry name" value="Ntn_hydrolases_N"/>
</dbReference>
<evidence type="ECO:0000256" key="2">
    <source>
        <dbReference type="RuleBase" id="RU368068"/>
    </source>
</evidence>
<dbReference type="InterPro" id="IPR043138">
    <property type="entry name" value="GGT_lsub"/>
</dbReference>
<evidence type="ECO:0000313" key="3">
    <source>
        <dbReference type="EMBL" id="KAH7512964.1"/>
    </source>
</evidence>
<comment type="pathway">
    <text evidence="2">Sulfur metabolism; glutathione metabolism.</text>
</comment>
<sequence>MNVQSGFSFGFLLFSNSTVYLVRERCVAANDGRCSEVEASFLRQGGHPVDAAVSTALCLGVVNPLASGIGGGAFMIVRSSSNSKTEAFDSRETAPLAASENMYADNPKAKLEGALSMGVPGEIAGLYEAWLKYGRLSWRNLFQPAIKFAKDGFIVAPYLGQNIMDESEKILNDPGLRQVYAPKGKLLQVGDICYSVELGHILEEIAQLGPKAFYNGTVGEKFVKDVREAGGILTMGDLRNYRVEVTDTMAADVMGYTIYGMPPPSSGTFGAHYGGCFVVVIVMNILDGYGNPDAAKGSLGLHRLIEAMKHMFAIRMNLGDPHFVNISTFVSDMLSPDLAKKIRDKIFDNTTFPPEYYMYRFIISMVFQVESAKRLWNQPSLHCRYRSKCCVNDNHSKLSFGGRVLSTSTGIVLNNEMGDFSIPTEMTVDGLPPAPNFIRPYRSPLSSMTPLIVTKDNHLAGVLGGSGGMKIMPAVAQVFLSHFFLGMDPLSAVNNPRVYHQLIPNVVLYENFTVFNGNHIEVSDETKLFLQERGHQVETPSRSAITQLVVQSLGNPIKMDQISGKVSNAQIFHGTLTAVRDPRKDGKPAAI</sequence>
<dbReference type="Gene3D" id="1.10.246.130">
    <property type="match status" value="1"/>
</dbReference>
<accession>A0A978UDX1</accession>
<evidence type="ECO:0000313" key="4">
    <source>
        <dbReference type="Proteomes" id="UP000813462"/>
    </source>
</evidence>
<dbReference type="PANTHER" id="PTHR11686:SF9">
    <property type="entry name" value="RE13973P"/>
    <property type="match status" value="1"/>
</dbReference>
<dbReference type="GO" id="GO:0005886">
    <property type="term" value="C:plasma membrane"/>
    <property type="evidence" value="ECO:0007669"/>
    <property type="project" value="TreeGrafter"/>
</dbReference>
<dbReference type="SUPFAM" id="SSF56235">
    <property type="entry name" value="N-terminal nucleophile aminohydrolases (Ntn hydrolases)"/>
    <property type="match status" value="1"/>
</dbReference>
<proteinExistence type="predicted"/>
<keyword evidence="2" id="KW-0808">Transferase</keyword>
<feature type="binding site" evidence="1">
    <location>
        <begin position="446"/>
        <end position="447"/>
    </location>
    <ligand>
        <name>L-glutamate</name>
        <dbReference type="ChEBI" id="CHEBI:29985"/>
    </ligand>
</feature>